<proteinExistence type="predicted"/>
<keyword evidence="3" id="KW-1185">Reference proteome</keyword>
<dbReference type="AlphaFoldDB" id="A0A9W9X5V2"/>
<feature type="compositionally biased region" description="Polar residues" evidence="1">
    <location>
        <begin position="71"/>
        <end position="80"/>
    </location>
</feature>
<gene>
    <name evidence="2" type="ORF">N7539_004800</name>
</gene>
<reference evidence="2" key="2">
    <citation type="journal article" date="2023" name="IMA Fungus">
        <title>Comparative genomic study of the Penicillium genus elucidates a diverse pangenome and 15 lateral gene transfer events.</title>
        <authorList>
            <person name="Petersen C."/>
            <person name="Sorensen T."/>
            <person name="Nielsen M.R."/>
            <person name="Sondergaard T.E."/>
            <person name="Sorensen J.L."/>
            <person name="Fitzpatrick D.A."/>
            <person name="Frisvad J.C."/>
            <person name="Nielsen K.L."/>
        </authorList>
    </citation>
    <scope>NUCLEOTIDE SEQUENCE</scope>
    <source>
        <strain evidence="2">IBT 30728</strain>
    </source>
</reference>
<organism evidence="2 3">
    <name type="scientific">Penicillium diatomitis</name>
    <dbReference type="NCBI Taxonomy" id="2819901"/>
    <lineage>
        <taxon>Eukaryota</taxon>
        <taxon>Fungi</taxon>
        <taxon>Dikarya</taxon>
        <taxon>Ascomycota</taxon>
        <taxon>Pezizomycotina</taxon>
        <taxon>Eurotiomycetes</taxon>
        <taxon>Eurotiomycetidae</taxon>
        <taxon>Eurotiales</taxon>
        <taxon>Aspergillaceae</taxon>
        <taxon>Penicillium</taxon>
    </lineage>
</organism>
<feature type="region of interest" description="Disordered" evidence="1">
    <location>
        <begin position="38"/>
        <end position="80"/>
    </location>
</feature>
<protein>
    <submittedName>
        <fullName evidence="2">Uncharacterized protein</fullName>
    </submittedName>
</protein>
<evidence type="ECO:0000313" key="2">
    <source>
        <dbReference type="EMBL" id="KAJ5484812.1"/>
    </source>
</evidence>
<evidence type="ECO:0000256" key="1">
    <source>
        <dbReference type="SAM" id="MobiDB-lite"/>
    </source>
</evidence>
<dbReference type="GeneID" id="81624651"/>
<evidence type="ECO:0000313" key="3">
    <source>
        <dbReference type="Proteomes" id="UP001148312"/>
    </source>
</evidence>
<reference evidence="2" key="1">
    <citation type="submission" date="2022-12" db="EMBL/GenBank/DDBJ databases">
        <authorList>
            <person name="Petersen C."/>
        </authorList>
    </citation>
    <scope>NUCLEOTIDE SEQUENCE</scope>
    <source>
        <strain evidence="2">IBT 30728</strain>
    </source>
</reference>
<sequence>MSYTEHIQTTCQTASGKCPSSVNTATCATQCGVEPDSARVGMSGSSPTLSGLVIRPPDPTASMPEAEAKNMVSQSLKGAA</sequence>
<dbReference type="Proteomes" id="UP001148312">
    <property type="component" value="Unassembled WGS sequence"/>
</dbReference>
<comment type="caution">
    <text evidence="2">The sequence shown here is derived from an EMBL/GenBank/DDBJ whole genome shotgun (WGS) entry which is preliminary data.</text>
</comment>
<dbReference type="RefSeq" id="XP_056789596.1">
    <property type="nucleotide sequence ID" value="XM_056934402.1"/>
</dbReference>
<accession>A0A9W9X5V2</accession>
<dbReference type="EMBL" id="JAPWDQ010000005">
    <property type="protein sequence ID" value="KAJ5484812.1"/>
    <property type="molecule type" value="Genomic_DNA"/>
</dbReference>
<name>A0A9W9X5V2_9EURO</name>